<dbReference type="AlphaFoldDB" id="A0A1X1TPC5"/>
<organism evidence="1 2">
    <name type="scientific">Mycobacterium conspicuum</name>
    <dbReference type="NCBI Taxonomy" id="44010"/>
    <lineage>
        <taxon>Bacteria</taxon>
        <taxon>Bacillati</taxon>
        <taxon>Actinomycetota</taxon>
        <taxon>Actinomycetes</taxon>
        <taxon>Mycobacteriales</taxon>
        <taxon>Mycobacteriaceae</taxon>
        <taxon>Mycobacterium</taxon>
    </lineage>
</organism>
<dbReference type="Proteomes" id="UP000467385">
    <property type="component" value="Chromosome"/>
</dbReference>
<dbReference type="STRING" id="44010.AWC00_03690"/>
<keyword evidence="2" id="KW-1185">Reference proteome</keyword>
<dbReference type="InterPro" id="IPR042557">
    <property type="entry name" value="SCO4226"/>
</dbReference>
<name>A0A1X1TPC5_9MYCO</name>
<dbReference type="Pfam" id="PF14026">
    <property type="entry name" value="SCO4226-like"/>
    <property type="match status" value="1"/>
</dbReference>
<accession>A0A1X1TPC5</accession>
<evidence type="ECO:0000313" key="2">
    <source>
        <dbReference type="Proteomes" id="UP000467385"/>
    </source>
</evidence>
<evidence type="ECO:0000313" key="1">
    <source>
        <dbReference type="EMBL" id="BBZ40413.1"/>
    </source>
</evidence>
<proteinExistence type="predicted"/>
<dbReference type="EMBL" id="AP022613">
    <property type="protein sequence ID" value="BBZ40413.1"/>
    <property type="molecule type" value="Genomic_DNA"/>
</dbReference>
<dbReference type="InterPro" id="IPR025336">
    <property type="entry name" value="SCO4226-like"/>
</dbReference>
<dbReference type="Gene3D" id="3.30.70.3090">
    <property type="entry name" value="ORF SCO4226, nickel-binding ferredoxin-like monomer"/>
    <property type="match status" value="1"/>
</dbReference>
<dbReference type="OrthoDB" id="5119254at2"/>
<reference evidence="1 2" key="1">
    <citation type="journal article" date="2019" name="Emerg. Microbes Infect.">
        <title>Comprehensive subspecies identification of 175 nontuberculous mycobacteria species based on 7547 genomic profiles.</title>
        <authorList>
            <person name="Matsumoto Y."/>
            <person name="Kinjo T."/>
            <person name="Motooka D."/>
            <person name="Nabeya D."/>
            <person name="Jung N."/>
            <person name="Uechi K."/>
            <person name="Horii T."/>
            <person name="Iida T."/>
            <person name="Fujita J."/>
            <person name="Nakamura S."/>
        </authorList>
    </citation>
    <scope>NUCLEOTIDE SEQUENCE [LARGE SCALE GENOMIC DNA]</scope>
    <source>
        <strain evidence="1 2">JCM 14738</strain>
    </source>
</reference>
<protein>
    <submittedName>
        <fullName evidence="1">Uncharacterized protein</fullName>
    </submittedName>
</protein>
<gene>
    <name evidence="1" type="ORF">MCNS_34760</name>
</gene>
<dbReference type="RefSeq" id="WP_085231312.1">
    <property type="nucleotide sequence ID" value="NZ_AP022613.1"/>
</dbReference>
<sequence>MTLFLYELVPAHPDRPAVDALLKTLDAELHRSGGELIEAQVTAAADRVFAVAEFSAGPPQLQPPTLDAAEIEGPHAVRLVGAELAELKALRPSAGYLVEWDLPDGLDMDSYLARKRANSPKYAQVPETSFLRTYVREDMDKCLCLYDAPDEDAVRRARQAVETPFDRLHGLQGPLP</sequence>